<evidence type="ECO:0000259" key="1">
    <source>
        <dbReference type="PROSITE" id="PS50106"/>
    </source>
</evidence>
<dbReference type="AlphaFoldDB" id="A0A6B2FWL5"/>
<dbReference type="Gene3D" id="2.30.42.10">
    <property type="match status" value="1"/>
</dbReference>
<organism evidence="2">
    <name type="scientific">Myxobolus squamalis</name>
    <name type="common">Myxosporean</name>
    <dbReference type="NCBI Taxonomy" id="59785"/>
    <lineage>
        <taxon>Eukaryota</taxon>
        <taxon>Metazoa</taxon>
        <taxon>Cnidaria</taxon>
        <taxon>Myxozoa</taxon>
        <taxon>Myxosporea</taxon>
        <taxon>Bivalvulida</taxon>
        <taxon>Platysporina</taxon>
        <taxon>Myxobolidae</taxon>
        <taxon>Myxobolus</taxon>
    </lineage>
</organism>
<reference evidence="2" key="1">
    <citation type="submission" date="2018-11" db="EMBL/GenBank/DDBJ databases">
        <title>Myxobolus squamalis genome and transcriptome.</title>
        <authorList>
            <person name="Yahalomi D."/>
            <person name="Atkinson S.D."/>
            <person name="Neuhof M."/>
            <person name="Chang E.S."/>
            <person name="Philippe H."/>
            <person name="Cartwright P."/>
            <person name="Bartholomew J.L."/>
            <person name="Huchon D."/>
        </authorList>
    </citation>
    <scope>NUCLEOTIDE SEQUENCE</scope>
    <source>
        <strain evidence="2">71B08</strain>
        <tissue evidence="2">Whole</tissue>
    </source>
</reference>
<dbReference type="SUPFAM" id="SSF50156">
    <property type="entry name" value="PDZ domain-like"/>
    <property type="match status" value="1"/>
</dbReference>
<dbReference type="InterPro" id="IPR001478">
    <property type="entry name" value="PDZ"/>
</dbReference>
<dbReference type="EMBL" id="GHBR01000309">
    <property type="protein sequence ID" value="NDJ95888.1"/>
    <property type="molecule type" value="Transcribed_RNA"/>
</dbReference>
<dbReference type="SMART" id="SM00228">
    <property type="entry name" value="PDZ"/>
    <property type="match status" value="1"/>
</dbReference>
<proteinExistence type="predicted"/>
<protein>
    <submittedName>
        <fullName evidence="2">Neurabin-2 (Trinotate prediction)</fullName>
    </submittedName>
</protein>
<dbReference type="Pfam" id="PF00595">
    <property type="entry name" value="PDZ"/>
    <property type="match status" value="1"/>
</dbReference>
<dbReference type="PROSITE" id="PS50106">
    <property type="entry name" value="PDZ"/>
    <property type="match status" value="1"/>
</dbReference>
<name>A0A6B2FWL5_MYXSQ</name>
<sequence length="292" mass="32745">MWKLPIKSEAVNMAIFIKGNIMEKFPPKPVTSEPLPFISSQPIKILKEGLFDMKLVGKPDIPTKVLPEQKDSFEEEAGASKTYEFDSNSLLAVDKAIVEFDDVPSIDLVSPLPDSYKVISRSDGRLKLELPPPPKKSVIKKHESKRNKAVKFNDECQVAETYNKEEYERVNEIDVIGSGLEYGFENMLERVTRKSFILHRENNEPLGLNIYGVQVYTKYKDSMAVYVRCVNPDSLCDRCGEFLENDLIIEVNGIDMIGVELSKVSQAIKAGGNDISFVTGRDVTTSIEDASV</sequence>
<dbReference type="CDD" id="cd00136">
    <property type="entry name" value="PDZ_canonical"/>
    <property type="match status" value="1"/>
</dbReference>
<feature type="domain" description="PDZ" evidence="1">
    <location>
        <begin position="195"/>
        <end position="283"/>
    </location>
</feature>
<evidence type="ECO:0000313" key="2">
    <source>
        <dbReference type="EMBL" id="NDJ95888.1"/>
    </source>
</evidence>
<accession>A0A6B2FWL5</accession>
<dbReference type="InterPro" id="IPR036034">
    <property type="entry name" value="PDZ_sf"/>
</dbReference>